<gene>
    <name evidence="2" type="primary">scpA</name>
    <name evidence="4" type="ORF">H4O21_17675</name>
</gene>
<comment type="function">
    <text evidence="2">Participates in chromosomal partition during cell division. May act via the formation of a condensin-like complex containing Smc and ScpB that pull DNA away from mid-cell into both cell halves.</text>
</comment>
<dbReference type="InterPro" id="IPR003768">
    <property type="entry name" value="ScpA"/>
</dbReference>
<dbReference type="Gene3D" id="6.10.250.2410">
    <property type="match status" value="1"/>
</dbReference>
<keyword evidence="2" id="KW-0963">Cytoplasm</keyword>
<feature type="region of interest" description="Disordered" evidence="3">
    <location>
        <begin position="269"/>
        <end position="288"/>
    </location>
</feature>
<reference evidence="4 5" key="1">
    <citation type="submission" date="2020-08" db="EMBL/GenBank/DDBJ databases">
        <title>Oceanospirillum sp. nov. isolated from marine sediment.</title>
        <authorList>
            <person name="Ji X."/>
        </authorList>
    </citation>
    <scope>NUCLEOTIDE SEQUENCE [LARGE SCALE GENOMIC DNA]</scope>
    <source>
        <strain evidence="4 5">D5</strain>
    </source>
</reference>
<keyword evidence="2" id="KW-0132">Cell division</keyword>
<dbReference type="GO" id="GO:0005737">
    <property type="term" value="C:cytoplasm"/>
    <property type="evidence" value="ECO:0007669"/>
    <property type="project" value="UniProtKB-SubCell"/>
</dbReference>
<accession>A0A839IU14</accession>
<evidence type="ECO:0000256" key="1">
    <source>
        <dbReference type="ARBA" id="ARBA00044777"/>
    </source>
</evidence>
<keyword evidence="2" id="KW-0131">Cell cycle</keyword>
<dbReference type="GO" id="GO:0051301">
    <property type="term" value="P:cell division"/>
    <property type="evidence" value="ECO:0007669"/>
    <property type="project" value="UniProtKB-KW"/>
</dbReference>
<keyword evidence="5" id="KW-1185">Reference proteome</keyword>
<comment type="subunit">
    <text evidence="2">Component of a cohesin-like complex composed of ScpA, ScpB and the Smc homodimer, in which ScpA and ScpB bind to the head domain of Smc. The presence of the three proteins is required for the association of the complex with DNA.</text>
</comment>
<keyword evidence="2" id="KW-0159">Chromosome partition</keyword>
<dbReference type="EMBL" id="JACJFM010000028">
    <property type="protein sequence ID" value="MBB1488438.1"/>
    <property type="molecule type" value="Genomic_DNA"/>
</dbReference>
<comment type="subcellular location">
    <subcellularLocation>
        <location evidence="2">Cytoplasm</location>
    </subcellularLocation>
    <text evidence="2">Associated with two foci at the outer edges of the nucleoid region in young cells, and at four foci within both cell halves in older cells.</text>
</comment>
<dbReference type="Pfam" id="PF02616">
    <property type="entry name" value="SMC_ScpA"/>
    <property type="match status" value="1"/>
</dbReference>
<evidence type="ECO:0000256" key="2">
    <source>
        <dbReference type="HAMAP-Rule" id="MF_01805"/>
    </source>
</evidence>
<evidence type="ECO:0000313" key="5">
    <source>
        <dbReference type="Proteomes" id="UP000565262"/>
    </source>
</evidence>
<dbReference type="GO" id="GO:0007059">
    <property type="term" value="P:chromosome segregation"/>
    <property type="evidence" value="ECO:0007669"/>
    <property type="project" value="UniProtKB-UniRule"/>
</dbReference>
<protein>
    <recommendedName>
        <fullName evidence="1 2">Segregation and condensation protein A</fullName>
    </recommendedName>
</protein>
<dbReference type="AlphaFoldDB" id="A0A839IU14"/>
<sequence>MSSVATPEQLEFWARVGEETLTEPPQDLYIPPEALRVFLEAFEGPLDLLLYLIRRQNLDILSINVAEITRQYMEYVDLMRELQIELAGEYLVMAALLAEIKSRSLLPRNQEGAEEDEEDPRAQLIRRLQEYEQLKEASEKLDELPRLHREVFPVQAGTPEFEAYRPPPDVDLQEVLVAMAEVVQRMDRQAHHHIEMETLSTRERMSQILEQLQGPDYYPFECLFSPEEGRSGVVVTFLATLELVKSKLIELVQLEPFSPIHVRLKSVQSVSPDDEFTDEQEVDNNDES</sequence>
<dbReference type="HAMAP" id="MF_01805">
    <property type="entry name" value="ScpA"/>
    <property type="match status" value="1"/>
</dbReference>
<comment type="similarity">
    <text evidence="2">Belongs to the ScpA family.</text>
</comment>
<dbReference type="Proteomes" id="UP000565262">
    <property type="component" value="Unassembled WGS sequence"/>
</dbReference>
<dbReference type="PANTHER" id="PTHR33969">
    <property type="entry name" value="SEGREGATION AND CONDENSATION PROTEIN A"/>
    <property type="match status" value="1"/>
</dbReference>
<organism evidence="4 5">
    <name type="scientific">Oceanospirillum sediminis</name>
    <dbReference type="NCBI Taxonomy" id="2760088"/>
    <lineage>
        <taxon>Bacteria</taxon>
        <taxon>Pseudomonadati</taxon>
        <taxon>Pseudomonadota</taxon>
        <taxon>Gammaproteobacteria</taxon>
        <taxon>Oceanospirillales</taxon>
        <taxon>Oceanospirillaceae</taxon>
        <taxon>Oceanospirillum</taxon>
    </lineage>
</organism>
<evidence type="ECO:0000313" key="4">
    <source>
        <dbReference type="EMBL" id="MBB1488438.1"/>
    </source>
</evidence>
<dbReference type="PANTHER" id="PTHR33969:SF2">
    <property type="entry name" value="SEGREGATION AND CONDENSATION PROTEIN A"/>
    <property type="match status" value="1"/>
</dbReference>
<dbReference type="RefSeq" id="WP_182810209.1">
    <property type="nucleotide sequence ID" value="NZ_JACJFM010000028.1"/>
</dbReference>
<name>A0A839IU14_9GAMM</name>
<dbReference type="GO" id="GO:0006260">
    <property type="term" value="P:DNA replication"/>
    <property type="evidence" value="ECO:0007669"/>
    <property type="project" value="UniProtKB-UniRule"/>
</dbReference>
<comment type="caution">
    <text evidence="4">The sequence shown here is derived from an EMBL/GenBank/DDBJ whole genome shotgun (WGS) entry which is preliminary data.</text>
</comment>
<proteinExistence type="inferred from homology"/>
<evidence type="ECO:0000256" key="3">
    <source>
        <dbReference type="SAM" id="MobiDB-lite"/>
    </source>
</evidence>
<feature type="compositionally biased region" description="Acidic residues" evidence="3">
    <location>
        <begin position="272"/>
        <end position="288"/>
    </location>
</feature>